<dbReference type="Proteomes" id="UP000460435">
    <property type="component" value="Unassembled WGS sequence"/>
</dbReference>
<gene>
    <name evidence="2" type="ORF">F7O44_13700</name>
</gene>
<keyword evidence="3" id="KW-1185">Reference proteome</keyword>
<sequence length="199" mass="21825">MQTCSRQEVLVVNKAHRIPTDRVEPWTFEDLRGFPDSPWRFEIIDGGLHMTPPPGETHEGVRARLEQFIADALDPSHRLLGPVVVDIHPSYLIPDLAVAGMNPSQPANGLVYPSELVLAVEVVSRGSASADRTLKPATYAAAGIPAYWCVETEPRTSLTAYTLTDDASVYTEVGAWLVGDVAHLTEPFHLDLTITDLEK</sequence>
<dbReference type="InterPro" id="IPR008538">
    <property type="entry name" value="Uma2"/>
</dbReference>
<dbReference type="EMBL" id="WLZY01000004">
    <property type="protein sequence ID" value="NDL58128.1"/>
    <property type="molecule type" value="Genomic_DNA"/>
</dbReference>
<dbReference type="SUPFAM" id="SSF52980">
    <property type="entry name" value="Restriction endonuclease-like"/>
    <property type="match status" value="1"/>
</dbReference>
<evidence type="ECO:0000313" key="2">
    <source>
        <dbReference type="EMBL" id="NDL58128.1"/>
    </source>
</evidence>
<dbReference type="Gene3D" id="3.90.1570.10">
    <property type="entry name" value="tt1808, chain A"/>
    <property type="match status" value="1"/>
</dbReference>
<dbReference type="Pfam" id="PF05685">
    <property type="entry name" value="Uma2"/>
    <property type="match status" value="1"/>
</dbReference>
<organism evidence="2 3">
    <name type="scientific">Phytoactinopolyspora mesophila</name>
    <dbReference type="NCBI Taxonomy" id="2650750"/>
    <lineage>
        <taxon>Bacteria</taxon>
        <taxon>Bacillati</taxon>
        <taxon>Actinomycetota</taxon>
        <taxon>Actinomycetes</taxon>
        <taxon>Jiangellales</taxon>
        <taxon>Jiangellaceae</taxon>
        <taxon>Phytoactinopolyspora</taxon>
    </lineage>
</organism>
<dbReference type="PANTHER" id="PTHR35400">
    <property type="entry name" value="SLR1083 PROTEIN"/>
    <property type="match status" value="1"/>
</dbReference>
<proteinExistence type="predicted"/>
<name>A0A7K3M6U0_9ACTN</name>
<dbReference type="AlphaFoldDB" id="A0A7K3M6U0"/>
<dbReference type="PANTHER" id="PTHR35400:SF3">
    <property type="entry name" value="SLL1072 PROTEIN"/>
    <property type="match status" value="1"/>
</dbReference>
<evidence type="ECO:0000259" key="1">
    <source>
        <dbReference type="Pfam" id="PF05685"/>
    </source>
</evidence>
<accession>A0A7K3M6U0</accession>
<dbReference type="InterPro" id="IPR012296">
    <property type="entry name" value="Nuclease_put_TT1808"/>
</dbReference>
<comment type="caution">
    <text evidence="2">The sequence shown here is derived from an EMBL/GenBank/DDBJ whole genome shotgun (WGS) entry which is preliminary data.</text>
</comment>
<evidence type="ECO:0000313" key="3">
    <source>
        <dbReference type="Proteomes" id="UP000460435"/>
    </source>
</evidence>
<reference evidence="2 3" key="1">
    <citation type="submission" date="2019-11" db="EMBL/GenBank/DDBJ databases">
        <authorList>
            <person name="Li X.-J."/>
            <person name="Feng X.-M."/>
        </authorList>
    </citation>
    <scope>NUCLEOTIDE SEQUENCE [LARGE SCALE GENOMIC DNA]</scope>
    <source>
        <strain evidence="2 3">XMNu-373</strain>
    </source>
</reference>
<dbReference type="CDD" id="cd06260">
    <property type="entry name" value="DUF820-like"/>
    <property type="match status" value="1"/>
</dbReference>
<dbReference type="InterPro" id="IPR011335">
    <property type="entry name" value="Restrct_endonuc-II-like"/>
</dbReference>
<feature type="domain" description="Putative restriction endonuclease" evidence="1">
    <location>
        <begin position="30"/>
        <end position="193"/>
    </location>
</feature>
<protein>
    <recommendedName>
        <fullName evidence="1">Putative restriction endonuclease domain-containing protein</fullName>
    </recommendedName>
</protein>